<accession>A0A0F9KWJ2</accession>
<evidence type="ECO:0000313" key="1">
    <source>
        <dbReference type="EMBL" id="KKM26498.1"/>
    </source>
</evidence>
<sequence>MVRKFGVLPRQQRTPQQVVIAFNVKGAADVKRVTGKVDLGIARGLGRKKR</sequence>
<organism evidence="1">
    <name type="scientific">marine sediment metagenome</name>
    <dbReference type="NCBI Taxonomy" id="412755"/>
    <lineage>
        <taxon>unclassified sequences</taxon>
        <taxon>metagenomes</taxon>
        <taxon>ecological metagenomes</taxon>
    </lineage>
</organism>
<dbReference type="EMBL" id="LAZR01012501">
    <property type="protein sequence ID" value="KKM26498.1"/>
    <property type="molecule type" value="Genomic_DNA"/>
</dbReference>
<reference evidence="1" key="1">
    <citation type="journal article" date="2015" name="Nature">
        <title>Complex archaea that bridge the gap between prokaryotes and eukaryotes.</title>
        <authorList>
            <person name="Spang A."/>
            <person name="Saw J.H."/>
            <person name="Jorgensen S.L."/>
            <person name="Zaremba-Niedzwiedzka K."/>
            <person name="Martijn J."/>
            <person name="Lind A.E."/>
            <person name="van Eijk R."/>
            <person name="Schleper C."/>
            <person name="Guy L."/>
            <person name="Ettema T.J."/>
        </authorList>
    </citation>
    <scope>NUCLEOTIDE SEQUENCE</scope>
</reference>
<gene>
    <name evidence="1" type="ORF">LCGC14_1584150</name>
</gene>
<protein>
    <submittedName>
        <fullName evidence="1">Uncharacterized protein</fullName>
    </submittedName>
</protein>
<name>A0A0F9KWJ2_9ZZZZ</name>
<proteinExistence type="predicted"/>
<dbReference type="AlphaFoldDB" id="A0A0F9KWJ2"/>
<comment type="caution">
    <text evidence="1">The sequence shown here is derived from an EMBL/GenBank/DDBJ whole genome shotgun (WGS) entry which is preliminary data.</text>
</comment>